<evidence type="ECO:0000256" key="3">
    <source>
        <dbReference type="ARBA" id="ARBA00022989"/>
    </source>
</evidence>
<evidence type="ECO:0000313" key="9">
    <source>
        <dbReference type="Proteomes" id="UP000244152"/>
    </source>
</evidence>
<name>A0A2T5IB16_9PROT</name>
<keyword evidence="8" id="KW-0436">Ligase</keyword>
<evidence type="ECO:0000256" key="2">
    <source>
        <dbReference type="ARBA" id="ARBA00022692"/>
    </source>
</evidence>
<dbReference type="Proteomes" id="UP000244152">
    <property type="component" value="Unassembled WGS sequence"/>
</dbReference>
<feature type="transmembrane region" description="Helical" evidence="6">
    <location>
        <begin position="173"/>
        <end position="192"/>
    </location>
</feature>
<evidence type="ECO:0000256" key="4">
    <source>
        <dbReference type="ARBA" id="ARBA00023136"/>
    </source>
</evidence>
<dbReference type="AlphaFoldDB" id="A0A2T5IB16"/>
<proteinExistence type="predicted"/>
<feature type="transmembrane region" description="Helical" evidence="6">
    <location>
        <begin position="286"/>
        <end position="309"/>
    </location>
</feature>
<sequence length="492" mass="53984">MTAQIVWGTAYLTTALTLALTCVVALGFLLHLGSSVRRELLPLTLLAILVATMVAPLVTGRVIDRGTLMLGDVVENVYSSFWVNRLITLGVLALCVERILRFLIRHEWASVRGWGLFWAFVVFILSNQIANGIFGSHPFFDHKYLYAFPVYFGFFLVAQTQAEFCLRFARDSLLLFFVCSVLGAVIMPQAVIETGYSGFLPGIPVRYHGLGTHANGIGPLAVALVICLWRFPYHSCKLNRFSWFLVLISLLLSQSKTSIITAGVVGILLALYNYEGRKNSSPRSSLFIAITGSFCLLLSGVIAMVWLGIDAGQKFIDQLDVHDGHSVATLTGRTWIWLLSWQEFMASPIFGYGPSIWGPAYRESVGMLIAPHAHNQLMQSLSSGGLVGALGLSFYTVTLTMYAIRAAKRSKGMSLAFVALMLIRSITETPFNSLSVIQLEFFVQLLAMVACIGFLPEKETGHLSSIQPENRRKAGTTMRTQRGGADGTTSAA</sequence>
<feature type="region of interest" description="Disordered" evidence="5">
    <location>
        <begin position="463"/>
        <end position="492"/>
    </location>
</feature>
<dbReference type="InterPro" id="IPR007016">
    <property type="entry name" value="O-antigen_ligase-rel_domated"/>
</dbReference>
<feature type="transmembrane region" description="Helical" evidence="6">
    <location>
        <begin position="6"/>
        <end position="28"/>
    </location>
</feature>
<organism evidence="8 9">
    <name type="scientific">Nitrosospira multiformis</name>
    <dbReference type="NCBI Taxonomy" id="1231"/>
    <lineage>
        <taxon>Bacteria</taxon>
        <taxon>Pseudomonadati</taxon>
        <taxon>Pseudomonadota</taxon>
        <taxon>Betaproteobacteria</taxon>
        <taxon>Nitrosomonadales</taxon>
        <taxon>Nitrosomonadaceae</taxon>
        <taxon>Nitrosospira</taxon>
    </lineage>
</organism>
<feature type="transmembrane region" description="Helical" evidence="6">
    <location>
        <begin position="116"/>
        <end position="134"/>
    </location>
</feature>
<evidence type="ECO:0000256" key="6">
    <source>
        <dbReference type="SAM" id="Phobius"/>
    </source>
</evidence>
<dbReference type="GO" id="GO:0016020">
    <property type="term" value="C:membrane"/>
    <property type="evidence" value="ECO:0007669"/>
    <property type="project" value="UniProtKB-SubCell"/>
</dbReference>
<dbReference type="GO" id="GO:0016874">
    <property type="term" value="F:ligase activity"/>
    <property type="evidence" value="ECO:0007669"/>
    <property type="project" value="UniProtKB-KW"/>
</dbReference>
<feature type="transmembrane region" description="Helical" evidence="6">
    <location>
        <begin position="40"/>
        <end position="63"/>
    </location>
</feature>
<dbReference type="PANTHER" id="PTHR37422:SF13">
    <property type="entry name" value="LIPOPOLYSACCHARIDE BIOSYNTHESIS PROTEIN PA4999-RELATED"/>
    <property type="match status" value="1"/>
</dbReference>
<dbReference type="InterPro" id="IPR051533">
    <property type="entry name" value="WaaL-like"/>
</dbReference>
<protein>
    <submittedName>
        <fullName evidence="8">O-antigen ligase-like membrane protein</fullName>
    </submittedName>
</protein>
<feature type="transmembrane region" description="Helical" evidence="6">
    <location>
        <begin position="83"/>
        <end position="104"/>
    </location>
</feature>
<feature type="transmembrane region" description="Helical" evidence="6">
    <location>
        <begin position="146"/>
        <end position="166"/>
    </location>
</feature>
<comment type="subcellular location">
    <subcellularLocation>
        <location evidence="1">Membrane</location>
        <topology evidence="1">Multi-pass membrane protein</topology>
    </subcellularLocation>
</comment>
<keyword evidence="3 6" id="KW-1133">Transmembrane helix</keyword>
<dbReference type="EMBL" id="QAOK01000012">
    <property type="protein sequence ID" value="PTQ81033.1"/>
    <property type="molecule type" value="Genomic_DNA"/>
</dbReference>
<comment type="caution">
    <text evidence="8">The sequence shown here is derived from an EMBL/GenBank/DDBJ whole genome shotgun (WGS) entry which is preliminary data.</text>
</comment>
<keyword evidence="4 6" id="KW-0472">Membrane</keyword>
<accession>A0A2T5IB16</accession>
<reference evidence="8 9" key="1">
    <citation type="submission" date="2018-04" db="EMBL/GenBank/DDBJ databases">
        <title>Active sludge and wastewater microbial communities from Klosterneuburg, Austria.</title>
        <authorList>
            <person name="Wagner M."/>
        </authorList>
    </citation>
    <scope>NUCLEOTIDE SEQUENCE [LARGE SCALE GENOMIC DNA]</scope>
    <source>
        <strain evidence="8 9">Nl12</strain>
    </source>
</reference>
<feature type="transmembrane region" description="Helical" evidence="6">
    <location>
        <begin position="238"/>
        <end position="253"/>
    </location>
</feature>
<evidence type="ECO:0000256" key="5">
    <source>
        <dbReference type="SAM" id="MobiDB-lite"/>
    </source>
</evidence>
<dbReference type="PANTHER" id="PTHR37422">
    <property type="entry name" value="TEICHURONIC ACID BIOSYNTHESIS PROTEIN TUAE"/>
    <property type="match status" value="1"/>
</dbReference>
<keyword evidence="2 6" id="KW-0812">Transmembrane</keyword>
<evidence type="ECO:0000259" key="7">
    <source>
        <dbReference type="Pfam" id="PF04932"/>
    </source>
</evidence>
<evidence type="ECO:0000313" key="8">
    <source>
        <dbReference type="EMBL" id="PTQ81033.1"/>
    </source>
</evidence>
<feature type="transmembrane region" description="Helical" evidence="6">
    <location>
        <begin position="385"/>
        <end position="404"/>
    </location>
</feature>
<gene>
    <name evidence="8" type="ORF">C8R21_11278</name>
</gene>
<dbReference type="Pfam" id="PF04932">
    <property type="entry name" value="Wzy_C"/>
    <property type="match status" value="1"/>
</dbReference>
<feature type="domain" description="O-antigen ligase-related" evidence="7">
    <location>
        <begin position="244"/>
        <end position="391"/>
    </location>
</feature>
<feature type="transmembrane region" description="Helical" evidence="6">
    <location>
        <begin position="212"/>
        <end position="231"/>
    </location>
</feature>
<evidence type="ECO:0000256" key="1">
    <source>
        <dbReference type="ARBA" id="ARBA00004141"/>
    </source>
</evidence>